<dbReference type="EMBL" id="MFKQ01000001">
    <property type="protein sequence ID" value="OGG47838.1"/>
    <property type="molecule type" value="Genomic_DNA"/>
</dbReference>
<gene>
    <name evidence="2" type="ORF">A2671_01245</name>
</gene>
<organism evidence="2 3">
    <name type="scientific">Candidatus Kaiserbacteria bacterium RIFCSPHIGHO2_01_FULL_49_13</name>
    <dbReference type="NCBI Taxonomy" id="1798477"/>
    <lineage>
        <taxon>Bacteria</taxon>
        <taxon>Candidatus Kaiseribacteriota</taxon>
    </lineage>
</organism>
<evidence type="ECO:0000313" key="3">
    <source>
        <dbReference type="Proteomes" id="UP000178344"/>
    </source>
</evidence>
<name>A0A1F6CFF5_9BACT</name>
<proteinExistence type="predicted"/>
<protein>
    <recommendedName>
        <fullName evidence="4">Type II secretion system protein</fullName>
    </recommendedName>
</protein>
<evidence type="ECO:0008006" key="4">
    <source>
        <dbReference type="Google" id="ProtNLM"/>
    </source>
</evidence>
<comment type="caution">
    <text evidence="2">The sequence shown here is derived from an EMBL/GenBank/DDBJ whole genome shotgun (WGS) entry which is preliminary data.</text>
</comment>
<keyword evidence="1" id="KW-1133">Transmembrane helix</keyword>
<evidence type="ECO:0000313" key="2">
    <source>
        <dbReference type="EMBL" id="OGG47838.1"/>
    </source>
</evidence>
<sequence length="166" mass="17540">MKHLTKTTEGMTLLEALIYIGLLVLLLTAIVGLFVSMMRSYGTLLVARHINESATLSVERIVRDIRAASSVGAGSILSTNPGQLTLIAGATTTVFSLVGDSLHVSENGVDIGALTLPDVSIDSLIFEKITSDPILGVRIQLTLTATSSSGTKTEAFEDFAVLRGTY</sequence>
<feature type="transmembrane region" description="Helical" evidence="1">
    <location>
        <begin position="16"/>
        <end position="35"/>
    </location>
</feature>
<reference evidence="2 3" key="1">
    <citation type="journal article" date="2016" name="Nat. Commun.">
        <title>Thousands of microbial genomes shed light on interconnected biogeochemical processes in an aquifer system.</title>
        <authorList>
            <person name="Anantharaman K."/>
            <person name="Brown C.T."/>
            <person name="Hug L.A."/>
            <person name="Sharon I."/>
            <person name="Castelle C.J."/>
            <person name="Probst A.J."/>
            <person name="Thomas B.C."/>
            <person name="Singh A."/>
            <person name="Wilkins M.J."/>
            <person name="Karaoz U."/>
            <person name="Brodie E.L."/>
            <person name="Williams K.H."/>
            <person name="Hubbard S.S."/>
            <person name="Banfield J.F."/>
        </authorList>
    </citation>
    <scope>NUCLEOTIDE SEQUENCE [LARGE SCALE GENOMIC DNA]</scope>
</reference>
<keyword evidence="1" id="KW-0812">Transmembrane</keyword>
<dbReference type="AlphaFoldDB" id="A0A1F6CFF5"/>
<keyword evidence="1" id="KW-0472">Membrane</keyword>
<accession>A0A1F6CFF5</accession>
<dbReference type="Proteomes" id="UP000178344">
    <property type="component" value="Unassembled WGS sequence"/>
</dbReference>
<evidence type="ECO:0000256" key="1">
    <source>
        <dbReference type="SAM" id="Phobius"/>
    </source>
</evidence>